<dbReference type="RefSeq" id="WP_038988110.1">
    <property type="nucleotide sequence ID" value="NZ_JWJO01000078.1"/>
</dbReference>
<dbReference type="GO" id="GO:0015204">
    <property type="term" value="F:urea transmembrane transporter activity"/>
    <property type="evidence" value="ECO:0007669"/>
    <property type="project" value="InterPro"/>
</dbReference>
<dbReference type="Proteomes" id="UP000076630">
    <property type="component" value="Unassembled WGS sequence"/>
</dbReference>
<reference evidence="9 10" key="1">
    <citation type="submission" date="2016-01" db="EMBL/GenBank/DDBJ databases">
        <title>Whole genome sequencing of Myroides marinus L41.</title>
        <authorList>
            <person name="Hong K.W."/>
        </authorList>
    </citation>
    <scope>NUCLEOTIDE SEQUENCE [LARGE SCALE GENOMIC DNA]</scope>
    <source>
        <strain evidence="9 10">L41</strain>
    </source>
</reference>
<protein>
    <submittedName>
        <fullName evidence="9">Urea transporter</fullName>
    </submittedName>
</protein>
<evidence type="ECO:0000256" key="6">
    <source>
        <dbReference type="ARBA" id="ARBA00023136"/>
    </source>
</evidence>
<evidence type="ECO:0000256" key="7">
    <source>
        <dbReference type="PIRSR" id="PIRSR016502-1"/>
    </source>
</evidence>
<dbReference type="GO" id="GO:0005886">
    <property type="term" value="C:plasma membrane"/>
    <property type="evidence" value="ECO:0007669"/>
    <property type="project" value="UniProtKB-SubCell"/>
</dbReference>
<feature type="transmembrane region" description="Helical" evidence="8">
    <location>
        <begin position="157"/>
        <end position="184"/>
    </location>
</feature>
<dbReference type="PIRSF" id="PIRSF016502">
    <property type="entry name" value="Urea_transporter"/>
    <property type="match status" value="1"/>
</dbReference>
<dbReference type="AlphaFoldDB" id="A0A165RPA3"/>
<dbReference type="PANTHER" id="PTHR10464:SF4">
    <property type="entry name" value="UREA TRANSPORTER"/>
    <property type="match status" value="1"/>
</dbReference>
<accession>A0A165RPA3</accession>
<dbReference type="InterPro" id="IPR029020">
    <property type="entry name" value="Ammonium/urea_transptr"/>
</dbReference>
<keyword evidence="6 8" id="KW-0472">Membrane</keyword>
<evidence type="ECO:0000256" key="5">
    <source>
        <dbReference type="ARBA" id="ARBA00022989"/>
    </source>
</evidence>
<feature type="transmembrane region" description="Helical" evidence="8">
    <location>
        <begin position="69"/>
        <end position="87"/>
    </location>
</feature>
<dbReference type="PANTHER" id="PTHR10464">
    <property type="entry name" value="UREA TRANSPORTER"/>
    <property type="match status" value="1"/>
</dbReference>
<sequence length="314" mass="35538">MKELIVHCFKAFFRGFGQIMLQANAITGILFLAAIYYDSTEMALAASLSNVIAILTAKLLNFDRQNIENGLYGFNACLIGVALMFYFEPSIWVYVLMLLSSVVSTIIMNWAIKRELPAYTFPFVIFTWVSLFILSIPDLAIRSVPEHFVDIEELDDFLIQGHAFGQVLFQGSFVAGVVFFLGVFISRPIQALYGFVAVIVSVYISHSSHASNALINEGVFSFNAVLCGIAMGEDKVRAGMYVLISVIISTYFDIFMIKYGWTTLTFPFVFAMWVMYPIKRLDKWIVLKLEELGVNQFINKMFYSETEQGVENKE</sequence>
<keyword evidence="4 8" id="KW-0812">Transmembrane</keyword>
<feature type="transmembrane region" description="Helical" evidence="8">
    <location>
        <begin position="119"/>
        <end position="137"/>
    </location>
</feature>
<dbReference type="Gene3D" id="1.10.3430.10">
    <property type="entry name" value="Ammonium transporter AmtB like domains"/>
    <property type="match status" value="1"/>
</dbReference>
<gene>
    <name evidence="9" type="ORF">AV926_02735</name>
</gene>
<evidence type="ECO:0000256" key="4">
    <source>
        <dbReference type="ARBA" id="ARBA00022692"/>
    </source>
</evidence>
<proteinExistence type="inferred from homology"/>
<dbReference type="Pfam" id="PF03253">
    <property type="entry name" value="UT"/>
    <property type="match status" value="1"/>
</dbReference>
<keyword evidence="5 8" id="KW-1133">Transmembrane helix</keyword>
<dbReference type="EMBL" id="LQNU01000032">
    <property type="protein sequence ID" value="KZE84059.1"/>
    <property type="molecule type" value="Genomic_DNA"/>
</dbReference>
<keyword evidence="10" id="KW-1185">Reference proteome</keyword>
<comment type="similarity">
    <text evidence="2">Belongs to the urea transporter family.</text>
</comment>
<keyword evidence="3" id="KW-1003">Cell membrane</keyword>
<organism evidence="9 10">
    <name type="scientific">Myroides marinus</name>
    <dbReference type="NCBI Taxonomy" id="703342"/>
    <lineage>
        <taxon>Bacteria</taxon>
        <taxon>Pseudomonadati</taxon>
        <taxon>Bacteroidota</taxon>
        <taxon>Flavobacteriia</taxon>
        <taxon>Flavobacteriales</taxon>
        <taxon>Flavobacteriaceae</taxon>
        <taxon>Myroides</taxon>
    </lineage>
</organism>
<evidence type="ECO:0000256" key="2">
    <source>
        <dbReference type="ARBA" id="ARBA00005914"/>
    </source>
</evidence>
<evidence type="ECO:0000313" key="10">
    <source>
        <dbReference type="Proteomes" id="UP000076630"/>
    </source>
</evidence>
<comment type="caution">
    <text evidence="9">The sequence shown here is derived from an EMBL/GenBank/DDBJ whole genome shotgun (WGS) entry which is preliminary data.</text>
</comment>
<feature type="transmembrane region" description="Helical" evidence="8">
    <location>
        <begin position="12"/>
        <end position="37"/>
    </location>
</feature>
<feature type="transmembrane region" description="Helical" evidence="8">
    <location>
        <begin position="261"/>
        <end position="278"/>
    </location>
</feature>
<evidence type="ECO:0000313" key="9">
    <source>
        <dbReference type="EMBL" id="KZE84059.1"/>
    </source>
</evidence>
<feature type="transmembrane region" description="Helical" evidence="8">
    <location>
        <begin position="43"/>
        <end position="62"/>
    </location>
</feature>
<dbReference type="OrthoDB" id="279428at2"/>
<feature type="transmembrane region" description="Helical" evidence="8">
    <location>
        <begin position="93"/>
        <end position="112"/>
    </location>
</feature>
<feature type="transmembrane region" description="Helical" evidence="8">
    <location>
        <begin position="238"/>
        <end position="255"/>
    </location>
</feature>
<dbReference type="InterPro" id="IPR004937">
    <property type="entry name" value="Urea_transporter"/>
</dbReference>
<evidence type="ECO:0000256" key="3">
    <source>
        <dbReference type="ARBA" id="ARBA00022475"/>
    </source>
</evidence>
<name>A0A165RPA3_9FLAO</name>
<comment type="subcellular location">
    <subcellularLocation>
        <location evidence="1">Cell membrane</location>
        <topology evidence="1">Multi-pass membrane protein</topology>
    </subcellularLocation>
</comment>
<feature type="site" description="Important for channel permeability" evidence="7">
    <location>
        <position position="265"/>
    </location>
</feature>
<evidence type="ECO:0000256" key="1">
    <source>
        <dbReference type="ARBA" id="ARBA00004651"/>
    </source>
</evidence>
<evidence type="ECO:0000256" key="8">
    <source>
        <dbReference type="SAM" id="Phobius"/>
    </source>
</evidence>